<dbReference type="PROSITE" id="PS51387">
    <property type="entry name" value="FAD_PCMH"/>
    <property type="match status" value="1"/>
</dbReference>
<dbReference type="InterPro" id="IPR036318">
    <property type="entry name" value="FAD-bd_PCMH-like_sf"/>
</dbReference>
<dbReference type="STRING" id="31958.SD37_22770"/>
<reference evidence="7 8" key="1">
    <citation type="journal article" date="2015" name="Genome Announc.">
        <title>Draft Genome Sequence of Norvancomycin-Producing Strain Amycolatopsis orientalis CPCC200066.</title>
        <authorList>
            <person name="Lei X."/>
            <person name="Yuan F."/>
            <person name="Shi Y."/>
            <person name="Li X."/>
            <person name="Wang L."/>
            <person name="Hong B."/>
        </authorList>
    </citation>
    <scope>NUCLEOTIDE SEQUENCE [LARGE SCALE GENOMIC DNA]</scope>
    <source>
        <strain evidence="7 8">B-37</strain>
    </source>
</reference>
<dbReference type="InterPro" id="IPR012951">
    <property type="entry name" value="BBE"/>
</dbReference>
<keyword evidence="8" id="KW-1185">Reference proteome</keyword>
<dbReference type="GO" id="GO:0016491">
    <property type="term" value="F:oxidoreductase activity"/>
    <property type="evidence" value="ECO:0007669"/>
    <property type="project" value="UniProtKB-KW"/>
</dbReference>
<comment type="cofactor">
    <cofactor evidence="1">
        <name>FAD</name>
        <dbReference type="ChEBI" id="CHEBI:57692"/>
    </cofactor>
</comment>
<name>A0A193C0Z9_AMYOR</name>
<dbReference type="InterPro" id="IPR006093">
    <property type="entry name" value="Oxy_OxRdtase_FAD_BS"/>
</dbReference>
<evidence type="ECO:0000313" key="7">
    <source>
        <dbReference type="EMBL" id="ANN18191.1"/>
    </source>
</evidence>
<dbReference type="Pfam" id="PF01565">
    <property type="entry name" value="FAD_binding_4"/>
    <property type="match status" value="1"/>
</dbReference>
<dbReference type="InterPro" id="IPR016166">
    <property type="entry name" value="FAD-bd_PCMH"/>
</dbReference>
<evidence type="ECO:0000256" key="2">
    <source>
        <dbReference type="ARBA" id="ARBA00005466"/>
    </source>
</evidence>
<dbReference type="Gene3D" id="3.30.465.10">
    <property type="match status" value="1"/>
</dbReference>
<dbReference type="InterPro" id="IPR006094">
    <property type="entry name" value="Oxid_FAD_bind_N"/>
</dbReference>
<dbReference type="EMBL" id="CP016174">
    <property type="protein sequence ID" value="ANN18191.1"/>
    <property type="molecule type" value="Genomic_DNA"/>
</dbReference>
<accession>A0A193C0Z9</accession>
<evidence type="ECO:0000256" key="3">
    <source>
        <dbReference type="ARBA" id="ARBA00022630"/>
    </source>
</evidence>
<dbReference type="RefSeq" id="WP_065912934.1">
    <property type="nucleotide sequence ID" value="NZ_CP016174.1"/>
</dbReference>
<dbReference type="GO" id="GO:0071949">
    <property type="term" value="F:FAD binding"/>
    <property type="evidence" value="ECO:0007669"/>
    <property type="project" value="InterPro"/>
</dbReference>
<dbReference type="eggNOG" id="COG0277">
    <property type="taxonomic scope" value="Bacteria"/>
</dbReference>
<sequence>MELDRRTVLRLAGAVPAMAVVPGPEGGDEWERLRARLAGPLFRPGEPGDDEARLGFFSLYDHRLPAGVAVCANEDDVRRCVDFAARHQVPIAARSGGHSYAGYSIVDRGLIVDLSRLSSVEILPGGRAAIGAGAVLGQVYEALAAAGRALPAGSCPAVGIAGLTLGGGIGVLARKYGLTCDSVESVRFVGADGKLRLVSAETAPDLLWALRGGGGGNFGIVTSFTFRTAAARTLTNFALTFPPAVLADLVAAWQEWQPAMPDELWAGMGLGATVANCGGCFVGSAAQVNPLLDDLVRRVGTQPTKREVTEQGHLASMRAFAEEAGFPAAARERADYVATSRILTRPVPDTDALASLLTSDPDLYTIFDAYGGAIARVPSSESCFPHRDALGSIQVIRGTSDGEARARQVIGQVRDELGRELGQAGYVNYIDPEMPHWAKAYYGESLPGLRRVARKYDPDGLFAFEQGLAR</sequence>
<keyword evidence="4" id="KW-0274">FAD</keyword>
<dbReference type="Gene3D" id="3.40.462.20">
    <property type="match status" value="1"/>
</dbReference>
<dbReference type="PANTHER" id="PTHR42973:SF39">
    <property type="entry name" value="FAD-BINDING PCMH-TYPE DOMAIN-CONTAINING PROTEIN"/>
    <property type="match status" value="1"/>
</dbReference>
<dbReference type="Pfam" id="PF08031">
    <property type="entry name" value="BBE"/>
    <property type="match status" value="1"/>
</dbReference>
<dbReference type="PROSITE" id="PS00862">
    <property type="entry name" value="OX2_COVAL_FAD"/>
    <property type="match status" value="1"/>
</dbReference>
<evidence type="ECO:0000256" key="4">
    <source>
        <dbReference type="ARBA" id="ARBA00022827"/>
    </source>
</evidence>
<evidence type="ECO:0000256" key="1">
    <source>
        <dbReference type="ARBA" id="ARBA00001974"/>
    </source>
</evidence>
<protein>
    <submittedName>
        <fullName evidence="7">FAD-linked oxidoreductase</fullName>
    </submittedName>
</protein>
<dbReference type="AlphaFoldDB" id="A0A193C0Z9"/>
<dbReference type="InterPro" id="IPR016169">
    <property type="entry name" value="FAD-bd_PCMH_sub2"/>
</dbReference>
<dbReference type="SUPFAM" id="SSF56176">
    <property type="entry name" value="FAD-binding/transporter-associated domain-like"/>
    <property type="match status" value="1"/>
</dbReference>
<dbReference type="Proteomes" id="UP000093695">
    <property type="component" value="Chromosome"/>
</dbReference>
<dbReference type="InterPro" id="IPR050416">
    <property type="entry name" value="FAD-linked_Oxidoreductase"/>
</dbReference>
<evidence type="ECO:0000259" key="6">
    <source>
        <dbReference type="PROSITE" id="PS51387"/>
    </source>
</evidence>
<feature type="domain" description="FAD-binding PCMH-type" evidence="6">
    <location>
        <begin position="61"/>
        <end position="231"/>
    </location>
</feature>
<keyword evidence="3" id="KW-0285">Flavoprotein</keyword>
<evidence type="ECO:0000256" key="5">
    <source>
        <dbReference type="ARBA" id="ARBA00023002"/>
    </source>
</evidence>
<dbReference type="KEGG" id="aori:SD37_22770"/>
<keyword evidence="5" id="KW-0560">Oxidoreductase</keyword>
<evidence type="ECO:0000313" key="8">
    <source>
        <dbReference type="Proteomes" id="UP000093695"/>
    </source>
</evidence>
<dbReference type="PANTHER" id="PTHR42973">
    <property type="entry name" value="BINDING OXIDOREDUCTASE, PUTATIVE (AFU_ORTHOLOGUE AFUA_1G17690)-RELATED"/>
    <property type="match status" value="1"/>
</dbReference>
<proteinExistence type="inferred from homology"/>
<organism evidence="7 8">
    <name type="scientific">Amycolatopsis orientalis</name>
    <name type="common">Nocardia orientalis</name>
    <dbReference type="NCBI Taxonomy" id="31958"/>
    <lineage>
        <taxon>Bacteria</taxon>
        <taxon>Bacillati</taxon>
        <taxon>Actinomycetota</taxon>
        <taxon>Actinomycetes</taxon>
        <taxon>Pseudonocardiales</taxon>
        <taxon>Pseudonocardiaceae</taxon>
        <taxon>Amycolatopsis</taxon>
    </lineage>
</organism>
<gene>
    <name evidence="7" type="ORF">SD37_22770</name>
</gene>
<comment type="similarity">
    <text evidence="2">Belongs to the oxygen-dependent FAD-linked oxidoreductase family.</text>
</comment>